<accession>C5KEY8</accession>
<feature type="region of interest" description="Disordered" evidence="1">
    <location>
        <begin position="18"/>
        <end position="59"/>
    </location>
</feature>
<feature type="region of interest" description="Disordered" evidence="1">
    <location>
        <begin position="288"/>
        <end position="341"/>
    </location>
</feature>
<evidence type="ECO:0000313" key="2">
    <source>
        <dbReference type="EMBL" id="EER16955.1"/>
    </source>
</evidence>
<feature type="compositionally biased region" description="Low complexity" evidence="1">
    <location>
        <begin position="44"/>
        <end position="54"/>
    </location>
</feature>
<dbReference type="GeneID" id="9052999"/>
<gene>
    <name evidence="2" type="ORF">Pmar_PMAR001595</name>
</gene>
<dbReference type="RefSeq" id="XP_002785159.1">
    <property type="nucleotide sequence ID" value="XM_002785113.1"/>
</dbReference>
<evidence type="ECO:0000313" key="3">
    <source>
        <dbReference type="Proteomes" id="UP000007800"/>
    </source>
</evidence>
<sequence length="341" mass="36663">MSENGWERLLSAHHQETQVVAASNPSSPANPGTAASSTDPGTDATQSSTATASQRTLTNNNGTSVTQVQFVMIIACAKAASAEARRLLERGQRELDAATSSSSGPQVNIDKLIKNLTEKLGVVPPNIVPDEKVMKLLSKSSSAYVDFKLLNVSNSNSNARKRLRTTTTGLVVEVYEKPEDSRSGDNGLVLDIMGAWTAQFGRYVAGVCLVDEHAANNILTFLSYQCEIGRIALYSPARAVDADRQFRMSVPGIAATGVPVWQCYAQEHTAPFFSRLLAEMANRRMWSTYRQPKGGKGKGKGKGKGSGKGNQQSWSWSASGKDVDNKSFATGDQPKSMPSKK</sequence>
<dbReference type="InParanoid" id="C5KEY8"/>
<organism evidence="3">
    <name type="scientific">Perkinsus marinus (strain ATCC 50983 / TXsc)</name>
    <dbReference type="NCBI Taxonomy" id="423536"/>
    <lineage>
        <taxon>Eukaryota</taxon>
        <taxon>Sar</taxon>
        <taxon>Alveolata</taxon>
        <taxon>Perkinsozoa</taxon>
        <taxon>Perkinsea</taxon>
        <taxon>Perkinsida</taxon>
        <taxon>Perkinsidae</taxon>
        <taxon>Perkinsus</taxon>
    </lineage>
</organism>
<feature type="compositionally biased region" description="Basic residues" evidence="1">
    <location>
        <begin position="293"/>
        <end position="305"/>
    </location>
</feature>
<dbReference type="EMBL" id="GG672558">
    <property type="protein sequence ID" value="EER16955.1"/>
    <property type="molecule type" value="Genomic_DNA"/>
</dbReference>
<keyword evidence="3" id="KW-1185">Reference proteome</keyword>
<evidence type="ECO:0000256" key="1">
    <source>
        <dbReference type="SAM" id="MobiDB-lite"/>
    </source>
</evidence>
<dbReference type="Proteomes" id="UP000007800">
    <property type="component" value="Unassembled WGS sequence"/>
</dbReference>
<reference evidence="2 3" key="1">
    <citation type="submission" date="2008-07" db="EMBL/GenBank/DDBJ databases">
        <authorList>
            <person name="El-Sayed N."/>
            <person name="Caler E."/>
            <person name="Inman J."/>
            <person name="Amedeo P."/>
            <person name="Hass B."/>
            <person name="Wortman J."/>
        </authorList>
    </citation>
    <scope>NUCLEOTIDE SEQUENCE [LARGE SCALE GENOMIC DNA]</scope>
    <source>
        <strain evidence="3">ATCC 50983 / TXsc</strain>
    </source>
</reference>
<proteinExistence type="predicted"/>
<feature type="compositionally biased region" description="Polar residues" evidence="1">
    <location>
        <begin position="18"/>
        <end position="40"/>
    </location>
</feature>
<dbReference type="AlphaFoldDB" id="C5KEY8"/>
<name>C5KEY8_PERM5</name>
<protein>
    <submittedName>
        <fullName evidence="2">Uncharacterized protein</fullName>
    </submittedName>
</protein>